<keyword evidence="2" id="KW-1185">Reference proteome</keyword>
<sequence>MKRLYLGNPLGVLYASEILDVNIRILCFPCIEEVNFYNQKPRNVTIHLGLIGQDTYVPIVSIVEITEENNEIDLKAAQVVKPKAKKR</sequence>
<evidence type="ECO:0000313" key="2">
    <source>
        <dbReference type="Proteomes" id="UP000596742"/>
    </source>
</evidence>
<accession>A0A8B6FP25</accession>
<evidence type="ECO:0000313" key="1">
    <source>
        <dbReference type="EMBL" id="VDI50966.1"/>
    </source>
</evidence>
<name>A0A8B6FP25_MYTGA</name>
<comment type="caution">
    <text evidence="1">The sequence shown here is derived from an EMBL/GenBank/DDBJ whole genome shotgun (WGS) entry which is preliminary data.</text>
</comment>
<protein>
    <submittedName>
        <fullName evidence="1">Uncharacterized protein</fullName>
    </submittedName>
</protein>
<dbReference type="EMBL" id="UYJE01007004">
    <property type="protein sequence ID" value="VDI50966.1"/>
    <property type="molecule type" value="Genomic_DNA"/>
</dbReference>
<organism evidence="1 2">
    <name type="scientific">Mytilus galloprovincialis</name>
    <name type="common">Mediterranean mussel</name>
    <dbReference type="NCBI Taxonomy" id="29158"/>
    <lineage>
        <taxon>Eukaryota</taxon>
        <taxon>Metazoa</taxon>
        <taxon>Spiralia</taxon>
        <taxon>Lophotrochozoa</taxon>
        <taxon>Mollusca</taxon>
        <taxon>Bivalvia</taxon>
        <taxon>Autobranchia</taxon>
        <taxon>Pteriomorphia</taxon>
        <taxon>Mytilida</taxon>
        <taxon>Mytiloidea</taxon>
        <taxon>Mytilidae</taxon>
        <taxon>Mytilinae</taxon>
        <taxon>Mytilus</taxon>
    </lineage>
</organism>
<gene>
    <name evidence="1" type="ORF">MGAL_10B027182</name>
</gene>
<reference evidence="1" key="1">
    <citation type="submission" date="2018-11" db="EMBL/GenBank/DDBJ databases">
        <authorList>
            <person name="Alioto T."/>
            <person name="Alioto T."/>
        </authorList>
    </citation>
    <scope>NUCLEOTIDE SEQUENCE</scope>
</reference>
<proteinExistence type="predicted"/>
<dbReference type="Proteomes" id="UP000596742">
    <property type="component" value="Unassembled WGS sequence"/>
</dbReference>
<dbReference type="AlphaFoldDB" id="A0A8B6FP25"/>